<dbReference type="EMBL" id="UYWY01009836">
    <property type="protein sequence ID" value="VDM33146.1"/>
    <property type="molecule type" value="Genomic_DNA"/>
</dbReference>
<proteinExistence type="predicted"/>
<feature type="compositionally biased region" description="Basic residues" evidence="1">
    <location>
        <begin position="59"/>
        <end position="73"/>
    </location>
</feature>
<reference evidence="3" key="1">
    <citation type="submission" date="2018-11" db="EMBL/GenBank/DDBJ databases">
        <authorList>
            <consortium name="Pathogen Informatics"/>
        </authorList>
    </citation>
    <scope>NUCLEOTIDE SEQUENCE [LARGE SCALE GENOMIC DNA]</scope>
</reference>
<evidence type="ECO:0000256" key="2">
    <source>
        <dbReference type="SAM" id="SignalP"/>
    </source>
</evidence>
<organism evidence="3">
    <name type="scientific">Toxocara canis</name>
    <name type="common">Canine roundworm</name>
    <dbReference type="NCBI Taxonomy" id="6265"/>
    <lineage>
        <taxon>Eukaryota</taxon>
        <taxon>Metazoa</taxon>
        <taxon>Ecdysozoa</taxon>
        <taxon>Nematoda</taxon>
        <taxon>Chromadorea</taxon>
        <taxon>Rhabditida</taxon>
        <taxon>Spirurina</taxon>
        <taxon>Ascaridomorpha</taxon>
        <taxon>Ascaridoidea</taxon>
        <taxon>Toxocaridae</taxon>
        <taxon>Toxocara</taxon>
    </lineage>
</organism>
<protein>
    <recommendedName>
        <fullName evidence="4">Secreted protein</fullName>
    </recommendedName>
</protein>
<evidence type="ECO:0000256" key="1">
    <source>
        <dbReference type="SAM" id="MobiDB-lite"/>
    </source>
</evidence>
<feature type="chain" id="PRO_5017923624" description="Secreted protein" evidence="2">
    <location>
        <begin position="20"/>
        <end position="73"/>
    </location>
</feature>
<sequence>MAWRLAAAATFAGVAVAAAAVASAAATSEAETTATTNLRNDNHSTASGTDQPRNEVRLNRKRPRRIAYQRKLK</sequence>
<evidence type="ECO:0000313" key="3">
    <source>
        <dbReference type="EMBL" id="VDM33146.1"/>
    </source>
</evidence>
<keyword evidence="2" id="KW-0732">Signal</keyword>
<dbReference type="AlphaFoldDB" id="A0A3P7FLH6"/>
<name>A0A3P7FLH6_TOXCA</name>
<gene>
    <name evidence="3" type="ORF">TCNE_LOCUS4916</name>
</gene>
<evidence type="ECO:0008006" key="4">
    <source>
        <dbReference type="Google" id="ProtNLM"/>
    </source>
</evidence>
<feature type="compositionally biased region" description="Polar residues" evidence="1">
    <location>
        <begin position="37"/>
        <end position="51"/>
    </location>
</feature>
<feature type="signal peptide" evidence="2">
    <location>
        <begin position="1"/>
        <end position="19"/>
    </location>
</feature>
<feature type="region of interest" description="Disordered" evidence="1">
    <location>
        <begin position="29"/>
        <end position="73"/>
    </location>
</feature>
<accession>A0A3P7FLH6</accession>